<dbReference type="Proteomes" id="UP001595456">
    <property type="component" value="Unassembled WGS sequence"/>
</dbReference>
<protein>
    <submittedName>
        <fullName evidence="1">DUF6511 domain-containing protein</fullName>
    </submittedName>
</protein>
<accession>A0ABV7E968</accession>
<name>A0ABV7E968_9SPHN</name>
<evidence type="ECO:0000313" key="1">
    <source>
        <dbReference type="EMBL" id="MFC3099264.1"/>
    </source>
</evidence>
<dbReference type="Pfam" id="PF20121">
    <property type="entry name" value="DUF6511"/>
    <property type="match status" value="1"/>
</dbReference>
<comment type="caution">
    <text evidence="1">The sequence shown here is derived from an EMBL/GenBank/DDBJ whole genome shotgun (WGS) entry which is preliminary data.</text>
</comment>
<dbReference type="RefSeq" id="WP_336927627.1">
    <property type="nucleotide sequence ID" value="NZ_JBANRO010000019.1"/>
</dbReference>
<evidence type="ECO:0000313" key="2">
    <source>
        <dbReference type="Proteomes" id="UP001595456"/>
    </source>
</evidence>
<proteinExistence type="predicted"/>
<dbReference type="InterPro" id="IPR045422">
    <property type="entry name" value="DUF6511"/>
</dbReference>
<organism evidence="1 2">
    <name type="scientific">Alteraurantiacibacter palmitatis</name>
    <dbReference type="NCBI Taxonomy" id="2054628"/>
    <lineage>
        <taxon>Bacteria</taxon>
        <taxon>Pseudomonadati</taxon>
        <taxon>Pseudomonadota</taxon>
        <taxon>Alphaproteobacteria</taxon>
        <taxon>Sphingomonadales</taxon>
        <taxon>Erythrobacteraceae</taxon>
        <taxon>Alteraurantiacibacter</taxon>
    </lineage>
</organism>
<gene>
    <name evidence="1" type="ORF">ACFODU_15810</name>
</gene>
<sequence length="68" mass="7467">MVDLTAREEAAIRATLQPVAALIDTIGWHSPPSAWSQEQMLQFITVAIDGFQTAMHQAAVDDPMEVPF</sequence>
<keyword evidence="2" id="KW-1185">Reference proteome</keyword>
<reference evidence="2" key="1">
    <citation type="journal article" date="2019" name="Int. J. Syst. Evol. Microbiol.">
        <title>The Global Catalogue of Microorganisms (GCM) 10K type strain sequencing project: providing services to taxonomists for standard genome sequencing and annotation.</title>
        <authorList>
            <consortium name="The Broad Institute Genomics Platform"/>
            <consortium name="The Broad Institute Genome Sequencing Center for Infectious Disease"/>
            <person name="Wu L."/>
            <person name="Ma J."/>
        </authorList>
    </citation>
    <scope>NUCLEOTIDE SEQUENCE [LARGE SCALE GENOMIC DNA]</scope>
    <source>
        <strain evidence="2">KCTC 52607</strain>
    </source>
</reference>
<dbReference type="EMBL" id="JBHRST010000026">
    <property type="protein sequence ID" value="MFC3099264.1"/>
    <property type="molecule type" value="Genomic_DNA"/>
</dbReference>